<evidence type="ECO:0000313" key="1">
    <source>
        <dbReference type="EMBL" id="CAL1358439.1"/>
    </source>
</evidence>
<gene>
    <name evidence="1" type="ORF">LTRI10_LOCUS5994</name>
</gene>
<evidence type="ECO:0000313" key="2">
    <source>
        <dbReference type="Proteomes" id="UP001497516"/>
    </source>
</evidence>
<name>A0AAV2CQT2_9ROSI</name>
<sequence length="178" mass="19202">MEVKASSSPATSRPSSLLLRLAAASSLRSSLPYLNPSPIVPYLIRHCQPFVVAFSQSNPSSSIPLLPPDQIPPASIRPQSFPTASAAANHSSSPSILSRNRILVPFLTRSSSITIVVAVIPYFSSFEHTLPPSTVGLLDACSSSHIEVFISTEESLYSSSNRGSPYYTPNRMEVITWI</sequence>
<keyword evidence="2" id="KW-1185">Reference proteome</keyword>
<accession>A0AAV2CQT2</accession>
<organism evidence="1 2">
    <name type="scientific">Linum trigynum</name>
    <dbReference type="NCBI Taxonomy" id="586398"/>
    <lineage>
        <taxon>Eukaryota</taxon>
        <taxon>Viridiplantae</taxon>
        <taxon>Streptophyta</taxon>
        <taxon>Embryophyta</taxon>
        <taxon>Tracheophyta</taxon>
        <taxon>Spermatophyta</taxon>
        <taxon>Magnoliopsida</taxon>
        <taxon>eudicotyledons</taxon>
        <taxon>Gunneridae</taxon>
        <taxon>Pentapetalae</taxon>
        <taxon>rosids</taxon>
        <taxon>fabids</taxon>
        <taxon>Malpighiales</taxon>
        <taxon>Linaceae</taxon>
        <taxon>Linum</taxon>
    </lineage>
</organism>
<proteinExistence type="predicted"/>
<dbReference type="Proteomes" id="UP001497516">
    <property type="component" value="Chromosome 10"/>
</dbReference>
<reference evidence="1 2" key="1">
    <citation type="submission" date="2024-04" db="EMBL/GenBank/DDBJ databases">
        <authorList>
            <person name="Fracassetti M."/>
        </authorList>
    </citation>
    <scope>NUCLEOTIDE SEQUENCE [LARGE SCALE GENOMIC DNA]</scope>
</reference>
<protein>
    <submittedName>
        <fullName evidence="1">Uncharacterized protein</fullName>
    </submittedName>
</protein>
<dbReference type="EMBL" id="OZ034814">
    <property type="protein sequence ID" value="CAL1358439.1"/>
    <property type="molecule type" value="Genomic_DNA"/>
</dbReference>
<dbReference type="AlphaFoldDB" id="A0AAV2CQT2"/>